<dbReference type="InterPro" id="IPR036188">
    <property type="entry name" value="FAD/NAD-bd_sf"/>
</dbReference>
<dbReference type="Gene3D" id="3.90.660.10">
    <property type="match status" value="1"/>
</dbReference>
<organism evidence="1 2">
    <name type="scientific">Prunus persica</name>
    <name type="common">Peach</name>
    <name type="synonym">Amygdalus persica</name>
    <dbReference type="NCBI Taxonomy" id="3760"/>
    <lineage>
        <taxon>Eukaryota</taxon>
        <taxon>Viridiplantae</taxon>
        <taxon>Streptophyta</taxon>
        <taxon>Embryophyta</taxon>
        <taxon>Tracheophyta</taxon>
        <taxon>Spermatophyta</taxon>
        <taxon>Magnoliopsida</taxon>
        <taxon>eudicotyledons</taxon>
        <taxon>Gunneridae</taxon>
        <taxon>Pentapetalae</taxon>
        <taxon>rosids</taxon>
        <taxon>fabids</taxon>
        <taxon>Rosales</taxon>
        <taxon>Rosaceae</taxon>
        <taxon>Amygdaloideae</taxon>
        <taxon>Amygdaleae</taxon>
        <taxon>Prunus</taxon>
    </lineage>
</organism>
<gene>
    <name evidence="1" type="ORF">PRUPE_4G143800</name>
</gene>
<evidence type="ECO:0000313" key="2">
    <source>
        <dbReference type="Proteomes" id="UP000006882"/>
    </source>
</evidence>
<dbReference type="PANTHER" id="PTHR16128">
    <property type="entry name" value="FAD/NAD(P)-BINDING OXIDOREDUCTASE FAMILY PROTEIN"/>
    <property type="match status" value="1"/>
</dbReference>
<reference evidence="1 2" key="1">
    <citation type="journal article" date="2013" name="Nat. Genet.">
        <title>The high-quality draft genome of peach (Prunus persica) identifies unique patterns of genetic diversity, domestication and genome evolution.</title>
        <authorList>
            <consortium name="International Peach Genome Initiative"/>
            <person name="Verde I."/>
            <person name="Abbott A.G."/>
            <person name="Scalabrin S."/>
            <person name="Jung S."/>
            <person name="Shu S."/>
            <person name="Marroni F."/>
            <person name="Zhebentyayeva T."/>
            <person name="Dettori M.T."/>
            <person name="Grimwood J."/>
            <person name="Cattonaro F."/>
            <person name="Zuccolo A."/>
            <person name="Rossini L."/>
            <person name="Jenkins J."/>
            <person name="Vendramin E."/>
            <person name="Meisel L.A."/>
            <person name="Decroocq V."/>
            <person name="Sosinski B."/>
            <person name="Prochnik S."/>
            <person name="Mitros T."/>
            <person name="Policriti A."/>
            <person name="Cipriani G."/>
            <person name="Dondini L."/>
            <person name="Ficklin S."/>
            <person name="Goodstein D.M."/>
            <person name="Xuan P."/>
            <person name="Del Fabbro C."/>
            <person name="Aramini V."/>
            <person name="Copetti D."/>
            <person name="Gonzalez S."/>
            <person name="Horner D.S."/>
            <person name="Falchi R."/>
            <person name="Lucas S."/>
            <person name="Mica E."/>
            <person name="Maldonado J."/>
            <person name="Lazzari B."/>
            <person name="Bielenberg D."/>
            <person name="Pirona R."/>
            <person name="Miculan M."/>
            <person name="Barakat A."/>
            <person name="Testolin R."/>
            <person name="Stella A."/>
            <person name="Tartarini S."/>
            <person name="Tonutti P."/>
            <person name="Arus P."/>
            <person name="Orellana A."/>
            <person name="Wells C."/>
            <person name="Main D."/>
            <person name="Vizzotto G."/>
            <person name="Silva H."/>
            <person name="Salamini F."/>
            <person name="Schmutz J."/>
            <person name="Morgante M."/>
            <person name="Rokhsar D.S."/>
        </authorList>
    </citation>
    <scope>NUCLEOTIDE SEQUENCE [LARGE SCALE GENOMIC DNA]</scope>
    <source>
        <strain evidence="2">cv. Nemared</strain>
    </source>
</reference>
<dbReference type="PRINTS" id="PR00419">
    <property type="entry name" value="ADXRDTASE"/>
</dbReference>
<name>A0A251PKK3_PRUPE</name>
<dbReference type="Proteomes" id="UP000006882">
    <property type="component" value="Chromosome G4"/>
</dbReference>
<accession>A0A251PKK3</accession>
<dbReference type="EMBL" id="CM007654">
    <property type="protein sequence ID" value="ONI12093.1"/>
    <property type="molecule type" value="Genomic_DNA"/>
</dbReference>
<dbReference type="STRING" id="3760.A0A251PKK3"/>
<dbReference type="Gene3D" id="3.50.50.60">
    <property type="entry name" value="FAD/NAD(P)-binding domain"/>
    <property type="match status" value="1"/>
</dbReference>
<dbReference type="SUPFAM" id="SSF51905">
    <property type="entry name" value="FAD/NAD(P)-binding domain"/>
    <property type="match status" value="1"/>
</dbReference>
<evidence type="ECO:0008006" key="3">
    <source>
        <dbReference type="Google" id="ProtNLM"/>
    </source>
</evidence>
<dbReference type="eggNOG" id="ENOG502QQZY">
    <property type="taxonomic scope" value="Eukaryota"/>
</dbReference>
<sequence length="380" mass="41418">MIMNSTKVAVVGSGISGAVCASNLARNGVSVTLFESARGPGGRMSQRREVAEDGKELLFDHGAPFFNANNTEVLGLVREWEAKGLVACWREKFGCFDRVSNKFVDLEQEGLISKRYVGIPGMNSVCRALCHEPGVESKFGVSVGRLEWLEDENLWSLIGLDGQNLGQFKGVVATDKNVVSPRFTSVTGRPPPLDLNLVTELAVKLNDIPVRPCFALMIAFAEPLSSIPFKGFSIKNSEVLSWAHCDSSKPGRSTSSERWVLHSTMEYAQTIIAQTGLQKPSNATLTKVAEELFQELQSMGLNISQPLFKKAHRWYAIPLDFVDRGAAFPATSIAREEKCLWDKNKRLAICGDFCVSPDVEGAIVSGIAAASKLTDVLSCL</sequence>
<proteinExistence type="predicted"/>
<dbReference type="AlphaFoldDB" id="A0A251PKK3"/>
<dbReference type="Gramene" id="ONI12093">
    <property type="protein sequence ID" value="ONI12093"/>
    <property type="gene ID" value="PRUPE_4G143800"/>
</dbReference>
<dbReference type="PANTHER" id="PTHR16128:SF5">
    <property type="entry name" value="FAD_NAD(P)-BINDING OXIDOREDUCTASE FAMILY PROTEIN"/>
    <property type="match status" value="1"/>
</dbReference>
<evidence type="ECO:0000313" key="1">
    <source>
        <dbReference type="EMBL" id="ONI12093.1"/>
    </source>
</evidence>
<dbReference type="Pfam" id="PF13450">
    <property type="entry name" value="NAD_binding_8"/>
    <property type="match status" value="1"/>
</dbReference>
<protein>
    <recommendedName>
        <fullName evidence="3">Amine oxidase domain-containing protein</fullName>
    </recommendedName>
</protein>
<keyword evidence="2" id="KW-1185">Reference proteome</keyword>